<dbReference type="EC" id="2.7.13.3" evidence="2"/>
<dbReference type="CDD" id="cd00082">
    <property type="entry name" value="HisKA"/>
    <property type="match status" value="1"/>
</dbReference>
<dbReference type="InterPro" id="IPR004358">
    <property type="entry name" value="Sig_transdc_His_kin-like_C"/>
</dbReference>
<proteinExistence type="predicted"/>
<evidence type="ECO:0000256" key="3">
    <source>
        <dbReference type="ARBA" id="ARBA00022553"/>
    </source>
</evidence>
<evidence type="ECO:0000256" key="2">
    <source>
        <dbReference type="ARBA" id="ARBA00012438"/>
    </source>
</evidence>
<organism evidence="7 8">
    <name type="scientific">Chromatocurvus halotolerans</name>
    <dbReference type="NCBI Taxonomy" id="1132028"/>
    <lineage>
        <taxon>Bacteria</taxon>
        <taxon>Pseudomonadati</taxon>
        <taxon>Pseudomonadota</taxon>
        <taxon>Gammaproteobacteria</taxon>
        <taxon>Cellvibrionales</taxon>
        <taxon>Halieaceae</taxon>
        <taxon>Chromatocurvus</taxon>
    </lineage>
</organism>
<dbReference type="SUPFAM" id="SSF55785">
    <property type="entry name" value="PYP-like sensor domain (PAS domain)"/>
    <property type="match status" value="1"/>
</dbReference>
<dbReference type="InterPro" id="IPR003661">
    <property type="entry name" value="HisK_dim/P_dom"/>
</dbReference>
<keyword evidence="8" id="KW-1185">Reference proteome</keyword>
<dbReference type="Pfam" id="PF00072">
    <property type="entry name" value="Response_reg"/>
    <property type="match status" value="1"/>
</dbReference>
<dbReference type="Gene3D" id="3.30.565.10">
    <property type="entry name" value="Histidine kinase-like ATPase, C-terminal domain"/>
    <property type="match status" value="1"/>
</dbReference>
<dbReference type="Pfam" id="PF13426">
    <property type="entry name" value="PAS_9"/>
    <property type="match status" value="1"/>
</dbReference>
<dbReference type="Gene3D" id="3.40.50.2300">
    <property type="match status" value="1"/>
</dbReference>
<dbReference type="Pfam" id="PF00512">
    <property type="entry name" value="HisKA"/>
    <property type="match status" value="1"/>
</dbReference>
<dbReference type="PRINTS" id="PR00344">
    <property type="entry name" value="BCTRLSENSOR"/>
</dbReference>
<comment type="catalytic activity">
    <reaction evidence="1">
        <text>ATP + protein L-histidine = ADP + protein N-phospho-L-histidine.</text>
        <dbReference type="EC" id="2.7.13.3"/>
    </reaction>
</comment>
<dbReference type="Proteomes" id="UP000294980">
    <property type="component" value="Unassembled WGS sequence"/>
</dbReference>
<dbReference type="InterPro" id="IPR035965">
    <property type="entry name" value="PAS-like_dom_sf"/>
</dbReference>
<dbReference type="InterPro" id="IPR003594">
    <property type="entry name" value="HATPase_dom"/>
</dbReference>
<dbReference type="SMART" id="SM00448">
    <property type="entry name" value="REC"/>
    <property type="match status" value="1"/>
</dbReference>
<evidence type="ECO:0000256" key="4">
    <source>
        <dbReference type="PROSITE-ProRule" id="PRU00169"/>
    </source>
</evidence>
<gene>
    <name evidence="7" type="ORF">EV688_101242</name>
</gene>
<evidence type="ECO:0000256" key="1">
    <source>
        <dbReference type="ARBA" id="ARBA00000085"/>
    </source>
</evidence>
<reference evidence="7 8" key="1">
    <citation type="submission" date="2019-03" db="EMBL/GenBank/DDBJ databases">
        <title>Genomic Encyclopedia of Type Strains, Phase IV (KMG-IV): sequencing the most valuable type-strain genomes for metagenomic binning, comparative biology and taxonomic classification.</title>
        <authorList>
            <person name="Goeker M."/>
        </authorList>
    </citation>
    <scope>NUCLEOTIDE SEQUENCE [LARGE SCALE GENOMIC DNA]</scope>
    <source>
        <strain evidence="7 8">DSM 23344</strain>
    </source>
</reference>
<dbReference type="AlphaFoldDB" id="A0A4R2LGI6"/>
<feature type="domain" description="Response regulatory" evidence="6">
    <location>
        <begin position="415"/>
        <end position="531"/>
    </location>
</feature>
<dbReference type="CDD" id="cd00156">
    <property type="entry name" value="REC"/>
    <property type="match status" value="1"/>
</dbReference>
<dbReference type="SMART" id="SM00388">
    <property type="entry name" value="HisKA"/>
    <property type="match status" value="1"/>
</dbReference>
<feature type="domain" description="Histidine kinase" evidence="5">
    <location>
        <begin position="168"/>
        <end position="394"/>
    </location>
</feature>
<evidence type="ECO:0000313" key="8">
    <source>
        <dbReference type="Proteomes" id="UP000294980"/>
    </source>
</evidence>
<protein>
    <recommendedName>
        <fullName evidence="2">histidine kinase</fullName>
        <ecNumber evidence="2">2.7.13.3</ecNumber>
    </recommendedName>
</protein>
<dbReference type="PANTHER" id="PTHR43065">
    <property type="entry name" value="SENSOR HISTIDINE KINASE"/>
    <property type="match status" value="1"/>
</dbReference>
<dbReference type="CDD" id="cd00130">
    <property type="entry name" value="PAS"/>
    <property type="match status" value="1"/>
</dbReference>
<dbReference type="InterPro" id="IPR001789">
    <property type="entry name" value="Sig_transdc_resp-reg_receiver"/>
</dbReference>
<dbReference type="InterPro" id="IPR005467">
    <property type="entry name" value="His_kinase_dom"/>
</dbReference>
<name>A0A4R2LGI6_9GAMM</name>
<dbReference type="InterPro" id="IPR011006">
    <property type="entry name" value="CheY-like_superfamily"/>
</dbReference>
<dbReference type="SMART" id="SM00387">
    <property type="entry name" value="HATPase_c"/>
    <property type="match status" value="1"/>
</dbReference>
<evidence type="ECO:0000313" key="7">
    <source>
        <dbReference type="EMBL" id="TCO78425.1"/>
    </source>
</evidence>
<accession>A0A4R2LGI6</accession>
<dbReference type="RefSeq" id="WP_117316545.1">
    <property type="nucleotide sequence ID" value="NZ_QQSW01000006.1"/>
</dbReference>
<dbReference type="OrthoDB" id="9772100at2"/>
<dbReference type="Pfam" id="PF02518">
    <property type="entry name" value="HATPase_c"/>
    <property type="match status" value="1"/>
</dbReference>
<dbReference type="PROSITE" id="PS50110">
    <property type="entry name" value="RESPONSE_REGULATORY"/>
    <property type="match status" value="1"/>
</dbReference>
<keyword evidence="3 4" id="KW-0597">Phosphoprotein</keyword>
<sequence length="534" mass="58172">MDRNFDDARTGDPVIDGAAAAVTVEDLSSIVEHSLNEIYVFGLETLRFLYVNQPARDNLGYAASELAALTPVDLKPELTREQFTDLVAPLRDGRQDRLVFETRHQRKNGSTYPVEVHLQPGYYSGQRVATAIILDITERARAQEAREAMERQLQQAQKMESLGILAGGIAHDFNNILTSILGFADLAMEDIDGAHPAREHISELVKGARRGAELTQQMLAYSGKGKFVVEPVNLQSLIADMGRLLQVSIPRSCGLHYHFAPTLPAIRADATQIRQVLLNLIINAAEAIGPETSGIISVTTGSLDCDEDYLLDLFPNESLQPGTYVCLEVSDSGAGMDETTRKRIFDPFFTTKDTGRGLGLSAILGIVLGHGGSIKVYSEPGAGSSFKLLFPALAEAADSMLTETAPANHWQGAGKVLVVEDEDLVLALAEQLFRRMGFEVITSTDGVEGLAAFREHHADLQLVFLDMNMPNMGGEEAFREMRRINASVPTLLCSGYNEQTAINRFAGKGLAGFIQKPYTYRTLSAVVKDVIEGG</sequence>
<dbReference type="SUPFAM" id="SSF47384">
    <property type="entry name" value="Homodimeric domain of signal transducing histidine kinase"/>
    <property type="match status" value="1"/>
</dbReference>
<dbReference type="PANTHER" id="PTHR43065:SF42">
    <property type="entry name" value="TWO-COMPONENT SENSOR PPRA"/>
    <property type="match status" value="1"/>
</dbReference>
<dbReference type="EMBL" id="SLWX01000001">
    <property type="protein sequence ID" value="TCO78425.1"/>
    <property type="molecule type" value="Genomic_DNA"/>
</dbReference>
<dbReference type="SUPFAM" id="SSF55874">
    <property type="entry name" value="ATPase domain of HSP90 chaperone/DNA topoisomerase II/histidine kinase"/>
    <property type="match status" value="1"/>
</dbReference>
<dbReference type="InterPro" id="IPR036890">
    <property type="entry name" value="HATPase_C_sf"/>
</dbReference>
<dbReference type="SUPFAM" id="SSF52172">
    <property type="entry name" value="CheY-like"/>
    <property type="match status" value="1"/>
</dbReference>
<dbReference type="InterPro" id="IPR036097">
    <property type="entry name" value="HisK_dim/P_sf"/>
</dbReference>
<dbReference type="NCBIfam" id="TIGR00229">
    <property type="entry name" value="sensory_box"/>
    <property type="match status" value="1"/>
</dbReference>
<dbReference type="Gene3D" id="3.30.450.20">
    <property type="entry name" value="PAS domain"/>
    <property type="match status" value="1"/>
</dbReference>
<dbReference type="InterPro" id="IPR000014">
    <property type="entry name" value="PAS"/>
</dbReference>
<comment type="caution">
    <text evidence="7">The sequence shown here is derived from an EMBL/GenBank/DDBJ whole genome shotgun (WGS) entry which is preliminary data.</text>
</comment>
<evidence type="ECO:0000259" key="6">
    <source>
        <dbReference type="PROSITE" id="PS50110"/>
    </source>
</evidence>
<dbReference type="PROSITE" id="PS50109">
    <property type="entry name" value="HIS_KIN"/>
    <property type="match status" value="1"/>
</dbReference>
<dbReference type="GO" id="GO:0000155">
    <property type="term" value="F:phosphorelay sensor kinase activity"/>
    <property type="evidence" value="ECO:0007669"/>
    <property type="project" value="InterPro"/>
</dbReference>
<evidence type="ECO:0000259" key="5">
    <source>
        <dbReference type="PROSITE" id="PS50109"/>
    </source>
</evidence>
<dbReference type="Gene3D" id="1.10.287.130">
    <property type="match status" value="1"/>
</dbReference>
<feature type="modified residue" description="4-aspartylphosphate" evidence="4">
    <location>
        <position position="466"/>
    </location>
</feature>